<name>A0A7W8GEY5_9DEIO</name>
<keyword evidence="1" id="KW-0472">Membrane</keyword>
<accession>A0A7W8GEY5</accession>
<reference evidence="2 3" key="1">
    <citation type="submission" date="2020-08" db="EMBL/GenBank/DDBJ databases">
        <title>Genomic Encyclopedia of Type Strains, Phase IV (KMG-IV): sequencing the most valuable type-strain genomes for metagenomic binning, comparative biology and taxonomic classification.</title>
        <authorList>
            <person name="Goeker M."/>
        </authorList>
    </citation>
    <scope>NUCLEOTIDE SEQUENCE [LARGE SCALE GENOMIC DNA]</scope>
    <source>
        <strain evidence="2 3">DSM 101791</strain>
    </source>
</reference>
<keyword evidence="1" id="KW-0812">Transmembrane</keyword>
<protein>
    <submittedName>
        <fullName evidence="2">Uncharacterized protein</fullName>
    </submittedName>
</protein>
<comment type="caution">
    <text evidence="2">The sequence shown here is derived from an EMBL/GenBank/DDBJ whole genome shotgun (WGS) entry which is preliminary data.</text>
</comment>
<gene>
    <name evidence="2" type="ORF">HNQ09_001748</name>
</gene>
<feature type="transmembrane region" description="Helical" evidence="1">
    <location>
        <begin position="55"/>
        <end position="77"/>
    </location>
</feature>
<dbReference type="Proteomes" id="UP000525389">
    <property type="component" value="Unassembled WGS sequence"/>
</dbReference>
<evidence type="ECO:0000313" key="2">
    <source>
        <dbReference type="EMBL" id="MBB5234310.1"/>
    </source>
</evidence>
<proteinExistence type="predicted"/>
<organism evidence="2 3">
    <name type="scientific">Deinococcus budaensis</name>
    <dbReference type="NCBI Taxonomy" id="1665626"/>
    <lineage>
        <taxon>Bacteria</taxon>
        <taxon>Thermotogati</taxon>
        <taxon>Deinococcota</taxon>
        <taxon>Deinococci</taxon>
        <taxon>Deinococcales</taxon>
        <taxon>Deinococcaceae</taxon>
        <taxon>Deinococcus</taxon>
    </lineage>
</organism>
<keyword evidence="1" id="KW-1133">Transmembrane helix</keyword>
<evidence type="ECO:0000313" key="3">
    <source>
        <dbReference type="Proteomes" id="UP000525389"/>
    </source>
</evidence>
<feature type="transmembrane region" description="Helical" evidence="1">
    <location>
        <begin position="89"/>
        <end position="108"/>
    </location>
</feature>
<dbReference type="AlphaFoldDB" id="A0A7W8GEY5"/>
<keyword evidence="3" id="KW-1185">Reference proteome</keyword>
<dbReference type="EMBL" id="JACHFN010000005">
    <property type="protein sequence ID" value="MBB5234310.1"/>
    <property type="molecule type" value="Genomic_DNA"/>
</dbReference>
<evidence type="ECO:0000256" key="1">
    <source>
        <dbReference type="SAM" id="Phobius"/>
    </source>
</evidence>
<sequence>MAVFPLAFAVWAGHYSFHFLTGWASLVPVFQQALGRLGLNAGTPDWTLAALVPENLLFPLQVGLLYGGYGASAYLVVRSARAEGKWWAAAPLLVWLTVLAALTILILGQPMEMRGTLLNSGPGGAP</sequence>